<dbReference type="InterPro" id="IPR038260">
    <property type="entry name" value="Vps53_C_sf"/>
</dbReference>
<dbReference type="GO" id="GO:0000938">
    <property type="term" value="C:GARP complex"/>
    <property type="evidence" value="ECO:0007669"/>
    <property type="project" value="InterPro"/>
</dbReference>
<dbReference type="Proteomes" id="UP000195602">
    <property type="component" value="Unassembled WGS sequence"/>
</dbReference>
<evidence type="ECO:0000313" key="10">
    <source>
        <dbReference type="Proteomes" id="UP000195602"/>
    </source>
</evidence>
<comment type="subcellular location">
    <subcellularLocation>
        <location evidence="2">Endosome membrane</location>
        <topology evidence="2">Peripheral membrane protein</topology>
    </subcellularLocation>
    <subcellularLocation>
        <location evidence="1">Golgi apparatus</location>
        <location evidence="1">trans-Golgi network membrane</location>
        <topology evidence="1">Peripheral membrane protein</topology>
    </subcellularLocation>
</comment>
<name>A0AA91T4F7_CLALS</name>
<comment type="similarity">
    <text evidence="3">Belongs to the VPS53 family.</text>
</comment>
<dbReference type="InterPro" id="IPR007234">
    <property type="entry name" value="Vps53_N"/>
</dbReference>
<dbReference type="EMBL" id="LYUB02000001">
    <property type="protein sequence ID" value="OVF11251.1"/>
    <property type="molecule type" value="Genomic_DNA"/>
</dbReference>
<dbReference type="PANTHER" id="PTHR12820:SF0">
    <property type="entry name" value="VACUOLAR PROTEIN SORTING-ASSOCIATED PROTEIN 53 HOMOLOG"/>
    <property type="match status" value="1"/>
</dbReference>
<dbReference type="Gene3D" id="1.10.357.110">
    <property type="entry name" value="Vacuolar protein sorting-associated protein 53, C-terminus"/>
    <property type="match status" value="1"/>
</dbReference>
<feature type="domain" description="Vps53 N-terminal" evidence="7">
    <location>
        <begin position="6"/>
        <end position="347"/>
    </location>
</feature>
<evidence type="ECO:0000256" key="1">
    <source>
        <dbReference type="ARBA" id="ARBA00004150"/>
    </source>
</evidence>
<dbReference type="GO" id="GO:0010008">
    <property type="term" value="C:endosome membrane"/>
    <property type="evidence" value="ECO:0007669"/>
    <property type="project" value="UniProtKB-SubCell"/>
</dbReference>
<reference evidence="9 10" key="1">
    <citation type="submission" date="2017-04" db="EMBL/GenBank/DDBJ databases">
        <title>Draft genome of the yeast Clavispora lusitaniae type strain CBS 6936.</title>
        <authorList>
            <person name="Durrens P."/>
            <person name="Klopp C."/>
            <person name="Biteau N."/>
            <person name="Fitton-Ouhabi V."/>
            <person name="Dementhon K."/>
            <person name="Accoceberry I."/>
            <person name="Sherman D.J."/>
            <person name="Noel T."/>
        </authorList>
    </citation>
    <scope>NUCLEOTIDE SEQUENCE [LARGE SCALE GENOMIC DNA]</scope>
    <source>
        <strain evidence="9 10">CBS 6936</strain>
    </source>
</reference>
<dbReference type="AlphaFoldDB" id="A0AA91T4F7"/>
<dbReference type="GO" id="GO:0042147">
    <property type="term" value="P:retrograde transport, endosome to Golgi"/>
    <property type="evidence" value="ECO:0007669"/>
    <property type="project" value="InterPro"/>
</dbReference>
<dbReference type="PANTHER" id="PTHR12820">
    <property type="entry name" value="VACUOLAR SORTING PROTEIN 53"/>
    <property type="match status" value="1"/>
</dbReference>
<sequence>MGFVYDPEEQLAQIFPNANSLSNISSVIDHLHRHRKLSSAKIASEITNYKQPIHVSSDIVELTQKIAQIRRKSMETQKDVLAMTASIKRLDTIKKNLTLSMKVLERLQMLASSFNSLMEVAQSRDYEKIATYLGAVKELMSFFKAYKSIDEISALTQQLGKTQNKLVEDVFIDFEESFTNNIPNDKLVYGCEILELADRKNKDRLLTWFYNMQLKEIQSIFNTSDEAGDLENLSRKYIFFNNILKNIRSNHMHVFPESWKVDWELTKLFCKMTKQDLSTQLQQSTVKPGVLLEALTKTLEFEKSLNEVYNTTEFSNMISGSFEPYLKTWVDEQDSVLKSKFMEFHSSPKIPNELMGPETAKDLLLVLKVNNVPNFADSSVELFKIFSKILLQIIKLSNGEILIELSRLFSKYLSEYHFKILAPIVQQAEGNPKGIEPIKYLTMVLNTADYINNNINDLEDKFKKLIDSTFKERINFDSSKNLYFELIGKTVKALTFKISIDLQFPWRQFENSNWQTMDGVSDTSTYMEDFVSILQEDCRIILPLIIRDSYVRNFCDRLVELVVNAFINKLNSIRPLTLVNVEQILLDVTVLKRFFKTLPLNADINFDKDKVQEGAEKSIPKNYTRFMNSQFLKLETLLKLLMTPSVPIDSATESYINLIGDKSEDNFSKYLSLKNIEPSRQQKYMETFKLQITLHPDLVESSPILSVLETEDQVNENTHPSSQAPPSQIDYKEVLGSKSPEPQFADFLKTNSAKIQNIKINNPLKDFSINGEGHVNKLNENFKNFGKFFRTD</sequence>
<protein>
    <submittedName>
        <fullName evidence="9">Vacuolar protein sorting-associated protein</fullName>
    </submittedName>
</protein>
<keyword evidence="5" id="KW-0333">Golgi apparatus</keyword>
<dbReference type="Pfam" id="PF16854">
    <property type="entry name" value="VPS53_C"/>
    <property type="match status" value="1"/>
</dbReference>
<feature type="domain" description="Vps53 C-terminal" evidence="8">
    <location>
        <begin position="582"/>
        <end position="676"/>
    </location>
</feature>
<proteinExistence type="inferred from homology"/>
<evidence type="ECO:0000256" key="4">
    <source>
        <dbReference type="ARBA" id="ARBA00022753"/>
    </source>
</evidence>
<dbReference type="KEGG" id="clus:A9F13_01g07381"/>
<dbReference type="InterPro" id="IPR031745">
    <property type="entry name" value="Vps53_C"/>
</dbReference>
<evidence type="ECO:0000259" key="8">
    <source>
        <dbReference type="Pfam" id="PF16854"/>
    </source>
</evidence>
<evidence type="ECO:0000259" key="7">
    <source>
        <dbReference type="Pfam" id="PF04100"/>
    </source>
</evidence>
<evidence type="ECO:0000256" key="2">
    <source>
        <dbReference type="ARBA" id="ARBA00004481"/>
    </source>
</evidence>
<accession>A0AA91T4F7</accession>
<dbReference type="Pfam" id="PF04100">
    <property type="entry name" value="Vps53_N"/>
    <property type="match status" value="1"/>
</dbReference>
<dbReference type="GO" id="GO:0005829">
    <property type="term" value="C:cytosol"/>
    <property type="evidence" value="ECO:0007669"/>
    <property type="project" value="GOC"/>
</dbReference>
<dbReference type="InterPro" id="IPR039766">
    <property type="entry name" value="Vps53"/>
</dbReference>
<gene>
    <name evidence="9" type="ORF">A9F13_01g07381</name>
</gene>
<evidence type="ECO:0000256" key="3">
    <source>
        <dbReference type="ARBA" id="ARBA00008628"/>
    </source>
</evidence>
<keyword evidence="6" id="KW-0472">Membrane</keyword>
<evidence type="ECO:0000256" key="5">
    <source>
        <dbReference type="ARBA" id="ARBA00023034"/>
    </source>
</evidence>
<keyword evidence="4" id="KW-0967">Endosome</keyword>
<evidence type="ECO:0000256" key="6">
    <source>
        <dbReference type="ARBA" id="ARBA00023136"/>
    </source>
</evidence>
<comment type="caution">
    <text evidence="9">The sequence shown here is derived from an EMBL/GenBank/DDBJ whole genome shotgun (WGS) entry which is preliminary data.</text>
</comment>
<evidence type="ECO:0000313" key="9">
    <source>
        <dbReference type="EMBL" id="OVF11251.1"/>
    </source>
</evidence>
<organism evidence="9 10">
    <name type="scientific">Clavispora lusitaniae</name>
    <name type="common">Candida lusitaniae</name>
    <dbReference type="NCBI Taxonomy" id="36911"/>
    <lineage>
        <taxon>Eukaryota</taxon>
        <taxon>Fungi</taxon>
        <taxon>Dikarya</taxon>
        <taxon>Ascomycota</taxon>
        <taxon>Saccharomycotina</taxon>
        <taxon>Pichiomycetes</taxon>
        <taxon>Metschnikowiaceae</taxon>
        <taxon>Clavispora</taxon>
    </lineage>
</organism>